<feature type="domain" description="VWFA" evidence="2">
    <location>
        <begin position="271"/>
        <end position="445"/>
    </location>
</feature>
<evidence type="ECO:0000256" key="1">
    <source>
        <dbReference type="SAM" id="Phobius"/>
    </source>
</evidence>
<protein>
    <submittedName>
        <fullName evidence="4">VWFA domain-containing protein</fullName>
    </submittedName>
</protein>
<organism evidence="3 4">
    <name type="scientific">Parascaris univalens</name>
    <name type="common">Nematode worm</name>
    <dbReference type="NCBI Taxonomy" id="6257"/>
    <lineage>
        <taxon>Eukaryota</taxon>
        <taxon>Metazoa</taxon>
        <taxon>Ecdysozoa</taxon>
        <taxon>Nematoda</taxon>
        <taxon>Chromadorea</taxon>
        <taxon>Rhabditida</taxon>
        <taxon>Spirurina</taxon>
        <taxon>Ascaridomorpha</taxon>
        <taxon>Ascaridoidea</taxon>
        <taxon>Ascarididae</taxon>
        <taxon>Parascaris</taxon>
    </lineage>
</organism>
<keyword evidence="3" id="KW-1185">Reference proteome</keyword>
<feature type="domain" description="VWFA" evidence="2">
    <location>
        <begin position="38"/>
        <end position="214"/>
    </location>
</feature>
<name>A0A915B5S9_PARUN</name>
<dbReference type="Proteomes" id="UP000887569">
    <property type="component" value="Unplaced"/>
</dbReference>
<dbReference type="InterPro" id="IPR050525">
    <property type="entry name" value="ECM_Assembly_Org"/>
</dbReference>
<evidence type="ECO:0000259" key="2">
    <source>
        <dbReference type="PROSITE" id="PS50234"/>
    </source>
</evidence>
<dbReference type="SUPFAM" id="SSF53300">
    <property type="entry name" value="vWA-like"/>
    <property type="match status" value="2"/>
</dbReference>
<dbReference type="PANTHER" id="PTHR24020:SF84">
    <property type="entry name" value="VWFA DOMAIN-CONTAINING PROTEIN"/>
    <property type="match status" value="1"/>
</dbReference>
<dbReference type="CDD" id="cd01450">
    <property type="entry name" value="vWFA_subfamily_ECM"/>
    <property type="match status" value="1"/>
</dbReference>
<dbReference type="WBParaSite" id="PgR025_g020_t02">
    <property type="protein sequence ID" value="PgR025_g020_t02"/>
    <property type="gene ID" value="PgR025_g020"/>
</dbReference>
<feature type="transmembrane region" description="Helical" evidence="1">
    <location>
        <begin position="20"/>
        <end position="43"/>
    </location>
</feature>
<evidence type="ECO:0000313" key="3">
    <source>
        <dbReference type="Proteomes" id="UP000887569"/>
    </source>
</evidence>
<dbReference type="PANTHER" id="PTHR24020">
    <property type="entry name" value="COLLAGEN ALPHA"/>
    <property type="match status" value="1"/>
</dbReference>
<keyword evidence="1" id="KW-0812">Transmembrane</keyword>
<dbReference type="PROSITE" id="PS50234">
    <property type="entry name" value="VWFA"/>
    <property type="match status" value="2"/>
</dbReference>
<dbReference type="Pfam" id="PF00092">
    <property type="entry name" value="VWA"/>
    <property type="match status" value="2"/>
</dbReference>
<accession>A0A915B5S9</accession>
<dbReference type="InterPro" id="IPR036465">
    <property type="entry name" value="vWFA_dom_sf"/>
</dbReference>
<keyword evidence="1" id="KW-1133">Transmembrane helix</keyword>
<sequence>MLLQQQPSSSLSPNHRRMWLAHVIVVLIFFSYVSSCADFIFVIDGSASVQQQFKHMIATVKSIASELTVDAEGHRASILEYSSSAKLQKWPRYYFEHISSQPALQEAFNQLPHVQGGTDTGSAFGVVLDEFVSRRRNGVPLVIFTISDGYHRDEDIVRKNVAKLASLKNVHLFAATSSSFFSIRGMVSLTNGNQSRVAIGDDIVQYSKDLLKPFIKCRFRRSDVRRKPKSKITKTTTTTTRITTTITTSRTTSLRTTTTKPYTGKPGCQMDIVLLMDFSGGAVDKRDTYVELASSLIKDLHLGPFDVQIAMVRYSGPGRTNTAFHLKKYTNTSDAIAAVMNAQHMGGTTRTGEAIKFAINEFDEKYGGRNSAKKMIILFTDGYSQEDPADAADSARRKGIEMNVVAVEDEAVPPNTDQLVAIASESGVYMASAFEKLRLKISGRLRQCK</sequence>
<reference evidence="4" key="1">
    <citation type="submission" date="2022-11" db="UniProtKB">
        <authorList>
            <consortium name="WormBaseParasite"/>
        </authorList>
    </citation>
    <scope>IDENTIFICATION</scope>
</reference>
<dbReference type="Gene3D" id="3.40.50.410">
    <property type="entry name" value="von Willebrand factor, type A domain"/>
    <property type="match status" value="2"/>
</dbReference>
<dbReference type="AlphaFoldDB" id="A0A915B5S9"/>
<dbReference type="InterPro" id="IPR002035">
    <property type="entry name" value="VWF_A"/>
</dbReference>
<keyword evidence="1" id="KW-0472">Membrane</keyword>
<proteinExistence type="predicted"/>
<dbReference type="SMART" id="SM00327">
    <property type="entry name" value="VWA"/>
    <property type="match status" value="2"/>
</dbReference>
<evidence type="ECO:0000313" key="4">
    <source>
        <dbReference type="WBParaSite" id="PgR025_g020_t02"/>
    </source>
</evidence>